<comment type="catalytic activity">
    <reaction evidence="14">
        <text>1D-myo-inositol 1,2-bisphosphate + H2O = 1D-myo-inositol 2-phosphate + phosphate</text>
        <dbReference type="Rhea" id="RHEA:77135"/>
        <dbReference type="ChEBI" id="CHEBI:15377"/>
        <dbReference type="ChEBI" id="CHEBI:43474"/>
        <dbReference type="ChEBI" id="CHEBI:84142"/>
        <dbReference type="ChEBI" id="CHEBI:195539"/>
        <dbReference type="EC" id="3.1.3.62"/>
    </reaction>
    <physiologicalReaction direction="left-to-right" evidence="14">
        <dbReference type="Rhea" id="RHEA:77136"/>
    </physiologicalReaction>
</comment>
<keyword evidence="8" id="KW-0378">Hydrolase</keyword>
<keyword evidence="25" id="KW-1015">Disulfide bond</keyword>
<comment type="catalytic activity">
    <reaction evidence="16">
        <text>1D-myo-inositol 1,2,3-trisphosphate + H2O = 1D-myo-inositol 2,3-bisphosphate + phosphate</text>
        <dbReference type="Rhea" id="RHEA:77127"/>
        <dbReference type="ChEBI" id="CHEBI:15377"/>
        <dbReference type="ChEBI" id="CHEBI:43474"/>
        <dbReference type="ChEBI" id="CHEBI:195536"/>
        <dbReference type="ChEBI" id="CHEBI:195538"/>
    </reaction>
    <physiologicalReaction direction="left-to-right" evidence="16">
        <dbReference type="Rhea" id="RHEA:77128"/>
    </physiologicalReaction>
</comment>
<evidence type="ECO:0000256" key="7">
    <source>
        <dbReference type="ARBA" id="ARBA00022729"/>
    </source>
</evidence>
<evidence type="ECO:0000256" key="14">
    <source>
        <dbReference type="ARBA" id="ARBA00043674"/>
    </source>
</evidence>
<comment type="catalytic activity">
    <reaction evidence="22">
        <text>1D-myo-inositol 2,3-bisphosphate + H2O = 1D-myo-inositol 2-phosphate + phosphate</text>
        <dbReference type="Rhea" id="RHEA:77139"/>
        <dbReference type="ChEBI" id="CHEBI:15377"/>
        <dbReference type="ChEBI" id="CHEBI:43474"/>
        <dbReference type="ChEBI" id="CHEBI:84142"/>
        <dbReference type="ChEBI" id="CHEBI:195538"/>
    </reaction>
    <physiologicalReaction direction="left-to-right" evidence="22">
        <dbReference type="Rhea" id="RHEA:77140"/>
    </physiologicalReaction>
</comment>
<comment type="catalytic activity">
    <reaction evidence="24">
        <text>(2R)-2,3-bisphosphoglycerate + H2O = (2R)-2-phosphoglycerate + phosphate</text>
        <dbReference type="Rhea" id="RHEA:27381"/>
        <dbReference type="ChEBI" id="CHEBI:15377"/>
        <dbReference type="ChEBI" id="CHEBI:43474"/>
        <dbReference type="ChEBI" id="CHEBI:58248"/>
        <dbReference type="ChEBI" id="CHEBI:58289"/>
        <dbReference type="EC" id="3.1.3.80"/>
    </reaction>
    <physiologicalReaction direction="left-to-right" evidence="24">
        <dbReference type="Rhea" id="RHEA:27382"/>
    </physiologicalReaction>
</comment>
<organism evidence="27 28">
    <name type="scientific">Gadus morhua</name>
    <name type="common">Atlantic cod</name>
    <dbReference type="NCBI Taxonomy" id="8049"/>
    <lineage>
        <taxon>Eukaryota</taxon>
        <taxon>Metazoa</taxon>
        <taxon>Chordata</taxon>
        <taxon>Craniata</taxon>
        <taxon>Vertebrata</taxon>
        <taxon>Euteleostomi</taxon>
        <taxon>Actinopterygii</taxon>
        <taxon>Neopterygii</taxon>
        <taxon>Teleostei</taxon>
        <taxon>Neoteleostei</taxon>
        <taxon>Acanthomorphata</taxon>
        <taxon>Zeiogadaria</taxon>
        <taxon>Gadariae</taxon>
        <taxon>Gadiformes</taxon>
        <taxon>Gadoidei</taxon>
        <taxon>Gadidae</taxon>
        <taxon>Gadus</taxon>
    </lineage>
</organism>
<comment type="catalytic activity">
    <reaction evidence="12">
        <text>1D-myo-inositol 1,2,5,6-tetrakisphosphate + H2O = 1D-myo-inositol 1,2,6-trisphosphate + phosphate</text>
        <dbReference type="Rhea" id="RHEA:77119"/>
        <dbReference type="ChEBI" id="CHEBI:15377"/>
        <dbReference type="ChEBI" id="CHEBI:43474"/>
        <dbReference type="ChEBI" id="CHEBI:195535"/>
        <dbReference type="ChEBI" id="CHEBI:195537"/>
        <dbReference type="EC" id="3.1.3.62"/>
    </reaction>
    <physiologicalReaction direction="left-to-right" evidence="12">
        <dbReference type="Rhea" id="RHEA:77120"/>
    </physiologicalReaction>
</comment>
<dbReference type="EC" id="3.1.3.62" evidence="4"/>
<comment type="catalytic activity">
    <reaction evidence="13">
        <text>1D-myo-inositol 1,2,4,5,6-pentakisphosphate + H2O = 1D-myo-inositol 1,2,5,6-tetrakisphosphate + phosphate</text>
        <dbReference type="Rhea" id="RHEA:77115"/>
        <dbReference type="ChEBI" id="CHEBI:15377"/>
        <dbReference type="ChEBI" id="CHEBI:43474"/>
        <dbReference type="ChEBI" id="CHEBI:57798"/>
        <dbReference type="ChEBI" id="CHEBI:195535"/>
        <dbReference type="EC" id="3.1.3.62"/>
    </reaction>
    <physiologicalReaction direction="left-to-right" evidence="13">
        <dbReference type="Rhea" id="RHEA:77116"/>
    </physiologicalReaction>
</comment>
<protein>
    <recommendedName>
        <fullName evidence="5">Multiple inositol polyphosphate phosphatase 1</fullName>
        <ecNumber evidence="4">3.1.3.62</ecNumber>
        <ecNumber evidence="3">3.1.3.80</ecNumber>
    </recommendedName>
    <alternativeName>
        <fullName evidence="11">2,3-bisphosphoglycerate 3-phosphatase</fullName>
    </alternativeName>
</protein>
<comment type="catalytic activity">
    <reaction evidence="19">
        <text>1D-myo-inositol 1,2,6-trisphosphate + H2O = 1D-myo-inositol 1,2-bisphosphate + phosphate</text>
        <dbReference type="Rhea" id="RHEA:77131"/>
        <dbReference type="ChEBI" id="CHEBI:15377"/>
        <dbReference type="ChEBI" id="CHEBI:43474"/>
        <dbReference type="ChEBI" id="CHEBI:195537"/>
        <dbReference type="ChEBI" id="CHEBI:195539"/>
        <dbReference type="EC" id="3.1.3.62"/>
    </reaction>
    <physiologicalReaction direction="left-to-right" evidence="19">
        <dbReference type="Rhea" id="RHEA:77132"/>
    </physiologicalReaction>
</comment>
<comment type="subcellular location">
    <subcellularLocation>
        <location evidence="1">Cell membrane</location>
    </subcellularLocation>
</comment>
<evidence type="ECO:0000256" key="5">
    <source>
        <dbReference type="ARBA" id="ARBA00018097"/>
    </source>
</evidence>
<feature type="signal peptide" evidence="26">
    <location>
        <begin position="1"/>
        <end position="25"/>
    </location>
</feature>
<dbReference type="Ensembl" id="ENSGMOT00000012690.2">
    <property type="protein sequence ID" value="ENSGMOP00000012361.2"/>
    <property type="gene ID" value="ENSGMOG00000011556.2"/>
</dbReference>
<comment type="similarity">
    <text evidence="2">Belongs to the histidine acid phosphatase family. MINPP1 subfamily.</text>
</comment>
<evidence type="ECO:0000256" key="8">
    <source>
        <dbReference type="ARBA" id="ARBA00022801"/>
    </source>
</evidence>
<dbReference type="PIRSF" id="PIRSF000894">
    <property type="entry name" value="Acid_phosphatase"/>
    <property type="match status" value="1"/>
</dbReference>
<dbReference type="GO" id="GO:0003993">
    <property type="term" value="F:acid phosphatase activity"/>
    <property type="evidence" value="ECO:0007669"/>
    <property type="project" value="TreeGrafter"/>
</dbReference>
<dbReference type="GO" id="GO:0005886">
    <property type="term" value="C:plasma membrane"/>
    <property type="evidence" value="ECO:0007669"/>
    <property type="project" value="UniProtKB-SubCell"/>
</dbReference>
<comment type="catalytic activity">
    <reaction evidence="20">
        <text>1D-myo-inositol 1,2,3,5,6-pentakisphosphate + H2O = 1D-myo-inositol 1,2,3,6-tetrakisphosphate + phosphate</text>
        <dbReference type="Rhea" id="RHEA:77111"/>
        <dbReference type="ChEBI" id="CHEBI:15377"/>
        <dbReference type="ChEBI" id="CHEBI:43474"/>
        <dbReference type="ChEBI" id="CHEBI:58747"/>
        <dbReference type="ChEBI" id="CHEBI:195534"/>
    </reaction>
    <physiologicalReaction direction="left-to-right" evidence="20">
        <dbReference type="Rhea" id="RHEA:77112"/>
    </physiologicalReaction>
</comment>
<feature type="disulfide bond" evidence="25">
    <location>
        <begin position="72"/>
        <end position="403"/>
    </location>
</feature>
<evidence type="ECO:0000256" key="22">
    <source>
        <dbReference type="ARBA" id="ARBA00043801"/>
    </source>
</evidence>
<evidence type="ECO:0000256" key="11">
    <source>
        <dbReference type="ARBA" id="ARBA00031642"/>
    </source>
</evidence>
<evidence type="ECO:0000256" key="12">
    <source>
        <dbReference type="ARBA" id="ARBA00043668"/>
    </source>
</evidence>
<dbReference type="Pfam" id="PF00328">
    <property type="entry name" value="His_Phos_2"/>
    <property type="match status" value="1"/>
</dbReference>
<evidence type="ECO:0000256" key="3">
    <source>
        <dbReference type="ARBA" id="ARBA00012976"/>
    </source>
</evidence>
<comment type="catalytic activity">
    <reaction evidence="23">
        <text>1D-myo-inositol 1,4,5,6-tetrakisphosphate + H2O = 1D-myo-inositol 1,4,5-trisphosphate + phosphate</text>
        <dbReference type="Rhea" id="RHEA:77147"/>
        <dbReference type="ChEBI" id="CHEBI:15377"/>
        <dbReference type="ChEBI" id="CHEBI:43474"/>
        <dbReference type="ChEBI" id="CHEBI:57627"/>
        <dbReference type="ChEBI" id="CHEBI:203600"/>
    </reaction>
    <physiologicalReaction direction="left-to-right" evidence="23">
        <dbReference type="Rhea" id="RHEA:77148"/>
    </physiologicalReaction>
</comment>
<feature type="disulfide bond" evidence="25">
    <location>
        <begin position="269"/>
        <end position="283"/>
    </location>
</feature>
<dbReference type="Gene3D" id="3.40.50.1240">
    <property type="entry name" value="Phosphoglycerate mutase-like"/>
    <property type="match status" value="1"/>
</dbReference>
<evidence type="ECO:0000313" key="27">
    <source>
        <dbReference type="Ensembl" id="ENSGMOP00000012361.2"/>
    </source>
</evidence>
<dbReference type="SUPFAM" id="SSF53254">
    <property type="entry name" value="Phosphoglycerate mutase-like"/>
    <property type="match status" value="1"/>
</dbReference>
<evidence type="ECO:0000256" key="15">
    <source>
        <dbReference type="ARBA" id="ARBA00043691"/>
    </source>
</evidence>
<dbReference type="GeneTree" id="ENSGT00390000018409"/>
<evidence type="ECO:0000256" key="20">
    <source>
        <dbReference type="ARBA" id="ARBA00043757"/>
    </source>
</evidence>
<evidence type="ECO:0000313" key="28">
    <source>
        <dbReference type="Proteomes" id="UP000694546"/>
    </source>
</evidence>
<evidence type="ECO:0000256" key="23">
    <source>
        <dbReference type="ARBA" id="ARBA00043829"/>
    </source>
</evidence>
<proteinExistence type="inferred from homology"/>
<dbReference type="OMA" id="ANSPWFA"/>
<comment type="catalytic activity">
    <reaction evidence="17">
        <text>1D-myo-inositol 1,2,3,6-tetrakisphosphate + H2O = 1D-myo-inositol 1,2,3-trisphosphate + phosphate</text>
        <dbReference type="Rhea" id="RHEA:77123"/>
        <dbReference type="ChEBI" id="CHEBI:15377"/>
        <dbReference type="ChEBI" id="CHEBI:43474"/>
        <dbReference type="ChEBI" id="CHEBI:195534"/>
        <dbReference type="ChEBI" id="CHEBI:195536"/>
    </reaction>
    <physiologicalReaction direction="left-to-right" evidence="17">
        <dbReference type="Rhea" id="RHEA:77124"/>
    </physiologicalReaction>
</comment>
<keyword evidence="28" id="KW-1185">Reference proteome</keyword>
<dbReference type="FunFam" id="3.40.50.1240:FF:000014">
    <property type="entry name" value="Multiple inositol polyphosphate phosphatase 1"/>
    <property type="match status" value="1"/>
</dbReference>
<keyword evidence="7 26" id="KW-0732">Signal</keyword>
<dbReference type="Proteomes" id="UP000694546">
    <property type="component" value="Chromosome 18"/>
</dbReference>
<reference evidence="27" key="2">
    <citation type="submission" date="2025-09" db="UniProtKB">
        <authorList>
            <consortium name="Ensembl"/>
        </authorList>
    </citation>
    <scope>IDENTIFICATION</scope>
</reference>
<dbReference type="PANTHER" id="PTHR20963">
    <property type="entry name" value="MULTIPLE INOSITOL POLYPHOSPHATE PHOSPHATASE-RELATED"/>
    <property type="match status" value="1"/>
</dbReference>
<dbReference type="AlphaFoldDB" id="A0A8C4ZDQ8"/>
<evidence type="ECO:0000256" key="26">
    <source>
        <dbReference type="SAM" id="SignalP"/>
    </source>
</evidence>
<evidence type="ECO:0000256" key="24">
    <source>
        <dbReference type="ARBA" id="ARBA00043832"/>
    </source>
</evidence>
<keyword evidence="9" id="KW-0472">Membrane</keyword>
<evidence type="ECO:0000256" key="4">
    <source>
        <dbReference type="ARBA" id="ARBA00013040"/>
    </source>
</evidence>
<name>A0A8C4ZDQ8_GADMO</name>
<evidence type="ECO:0000256" key="21">
    <source>
        <dbReference type="ARBA" id="ARBA00043762"/>
    </source>
</evidence>
<keyword evidence="6" id="KW-1003">Cell membrane</keyword>
<evidence type="ECO:0000256" key="25">
    <source>
        <dbReference type="PIRSR" id="PIRSR000894-2"/>
    </source>
</evidence>
<comment type="catalytic activity">
    <reaction evidence="15">
        <text>1D-myo-inositol hexakisphosphate + H2O = 1D-myo-inositol 1,2,4,5,6-pentakisphosphate + phosphate</text>
        <dbReference type="Rhea" id="RHEA:16989"/>
        <dbReference type="ChEBI" id="CHEBI:15377"/>
        <dbReference type="ChEBI" id="CHEBI:43474"/>
        <dbReference type="ChEBI" id="CHEBI:57798"/>
        <dbReference type="ChEBI" id="CHEBI:58130"/>
        <dbReference type="EC" id="3.1.3.62"/>
    </reaction>
    <physiologicalReaction direction="left-to-right" evidence="15">
        <dbReference type="Rhea" id="RHEA:16990"/>
    </physiologicalReaction>
</comment>
<sequence>MTSIISKQSLILTTFSLALTRLSYCSVTYSNIPSIANYFGTKGRYEEVNPYLLNNITLVNKSLLIPTSSEGCKPVHVTAIIRHGTRYPTVKNIKRMQRLYDLVINEASNDETWLEEIKSSWKMWYTDDMDGKLVEKGRDDHRYLAVRLSKLFPSLLSEANLRNHRIRFQTSSKHRCVDSIEAFQQGLHKHWGLEEVWYRHEVNDELMRFFEHCRGFVEAVENNKTALAEVKKFKEGPEMGDVRRKMAQQLNVPYERVTPDMVEAAFFLCAYEFAIKSLHTPWCHLFDLNDAKVLEYKNDLKQFWKRGHGHSINSRSSCVLFHDLFNRLELAVQHLRLGQELPEAVTVQVGHGETLLPLLSLLGLYKDPAPPTADNYSQQHGRSFRTSEIVPYAANMLFILYDCRDGPRVQFLLNETPVRFPGLTSETEVPLYSEVRQKYRELLEGCDAQKECEFGIRPQHRGHHGNTEL</sequence>
<dbReference type="CDD" id="cd07061">
    <property type="entry name" value="HP_HAP_like"/>
    <property type="match status" value="1"/>
</dbReference>
<dbReference type="GO" id="GO:0034417">
    <property type="term" value="F:bisphosphoglycerate 3-phosphatase activity"/>
    <property type="evidence" value="ECO:0007669"/>
    <property type="project" value="UniProtKB-EC"/>
</dbReference>
<feature type="chain" id="PRO_5034294964" description="Multiple inositol polyphosphate phosphatase 1" evidence="26">
    <location>
        <begin position="26"/>
        <end position="469"/>
    </location>
</feature>
<dbReference type="GO" id="GO:0052745">
    <property type="term" value="F:inositol phosphate phosphatase activity"/>
    <property type="evidence" value="ECO:0007669"/>
    <property type="project" value="TreeGrafter"/>
</dbReference>
<gene>
    <name evidence="27" type="primary">minpp1b</name>
</gene>
<evidence type="ECO:0000256" key="17">
    <source>
        <dbReference type="ARBA" id="ARBA00043739"/>
    </source>
</evidence>
<evidence type="ECO:0000256" key="6">
    <source>
        <dbReference type="ARBA" id="ARBA00022475"/>
    </source>
</evidence>
<evidence type="ECO:0000256" key="9">
    <source>
        <dbReference type="ARBA" id="ARBA00023136"/>
    </source>
</evidence>
<evidence type="ECO:0000256" key="10">
    <source>
        <dbReference type="ARBA" id="ARBA00023180"/>
    </source>
</evidence>
<dbReference type="PANTHER" id="PTHR20963:SF37">
    <property type="entry name" value="MULTIPLE INOSITOL POLYPHOSPHATE PHOSPHATASE 1"/>
    <property type="match status" value="1"/>
</dbReference>
<dbReference type="OrthoDB" id="6509975at2759"/>
<evidence type="ECO:0000256" key="18">
    <source>
        <dbReference type="ARBA" id="ARBA00043746"/>
    </source>
</evidence>
<dbReference type="EC" id="3.1.3.80" evidence="3"/>
<evidence type="ECO:0000256" key="19">
    <source>
        <dbReference type="ARBA" id="ARBA00043747"/>
    </source>
</evidence>
<evidence type="ECO:0000256" key="2">
    <source>
        <dbReference type="ARBA" id="ARBA00008422"/>
    </source>
</evidence>
<dbReference type="InterPro" id="IPR000560">
    <property type="entry name" value="His_Pase_clade-2"/>
</dbReference>
<comment type="catalytic activity">
    <reaction evidence="18">
        <text>1D-myo-inositol hexakisphosphate + H2O = 1D-myo-inositol 1,2,3,5,6-pentakisphosphate + phosphate</text>
        <dbReference type="Rhea" id="RHEA:20960"/>
        <dbReference type="ChEBI" id="CHEBI:15377"/>
        <dbReference type="ChEBI" id="CHEBI:43474"/>
        <dbReference type="ChEBI" id="CHEBI:58130"/>
        <dbReference type="ChEBI" id="CHEBI:58747"/>
    </reaction>
    <physiologicalReaction direction="left-to-right" evidence="18">
        <dbReference type="Rhea" id="RHEA:20961"/>
    </physiologicalReaction>
</comment>
<evidence type="ECO:0000256" key="1">
    <source>
        <dbReference type="ARBA" id="ARBA00004236"/>
    </source>
</evidence>
<keyword evidence="10" id="KW-0325">Glycoprotein</keyword>
<evidence type="ECO:0000256" key="16">
    <source>
        <dbReference type="ARBA" id="ARBA00043733"/>
    </source>
</evidence>
<dbReference type="InterPro" id="IPR029033">
    <property type="entry name" value="His_PPase_superfam"/>
</dbReference>
<accession>A0A8C4ZDQ8</accession>
<comment type="catalytic activity">
    <reaction evidence="21">
        <text>1D-myo-inositol 1,3,4,5,6-pentakisphosphate + H2O = 1D-myo-inositol 1,4,5,6-tetrakisphosphate + phosphate</text>
        <dbReference type="Rhea" id="RHEA:77143"/>
        <dbReference type="ChEBI" id="CHEBI:15377"/>
        <dbReference type="ChEBI" id="CHEBI:43474"/>
        <dbReference type="ChEBI" id="CHEBI:57627"/>
        <dbReference type="ChEBI" id="CHEBI:57733"/>
    </reaction>
    <physiologicalReaction direction="left-to-right" evidence="21">
        <dbReference type="Rhea" id="RHEA:77144"/>
    </physiologicalReaction>
</comment>
<reference evidence="27" key="1">
    <citation type="submission" date="2025-08" db="UniProtKB">
        <authorList>
            <consortium name="Ensembl"/>
        </authorList>
    </citation>
    <scope>IDENTIFICATION</scope>
</reference>
<dbReference type="InterPro" id="IPR016274">
    <property type="entry name" value="Histidine_acid_Pase_euk"/>
</dbReference>
<evidence type="ECO:0000256" key="13">
    <source>
        <dbReference type="ARBA" id="ARBA00043671"/>
    </source>
</evidence>